<dbReference type="InterPro" id="IPR009056">
    <property type="entry name" value="Cyt_c-like_dom"/>
</dbReference>
<dbReference type="Gene3D" id="1.10.760.10">
    <property type="entry name" value="Cytochrome c-like domain"/>
    <property type="match status" value="1"/>
</dbReference>
<dbReference type="PROSITE" id="PS51007">
    <property type="entry name" value="CYTC"/>
    <property type="match status" value="1"/>
</dbReference>
<reference evidence="6 7" key="1">
    <citation type="submission" date="2016-11" db="EMBL/GenBank/DDBJ databases">
        <authorList>
            <person name="Jaros S."/>
            <person name="Januszkiewicz K."/>
            <person name="Wedrychowicz H."/>
        </authorList>
    </citation>
    <scope>NUCLEOTIDE SEQUENCE [LARGE SCALE GENOMIC DNA]</scope>
    <source>
        <strain evidence="6 7">CGMCC 1.8863</strain>
    </source>
</reference>
<evidence type="ECO:0000256" key="2">
    <source>
        <dbReference type="ARBA" id="ARBA00022723"/>
    </source>
</evidence>
<keyword evidence="3 4" id="KW-0408">Iron</keyword>
<evidence type="ECO:0000256" key="1">
    <source>
        <dbReference type="ARBA" id="ARBA00022617"/>
    </source>
</evidence>
<dbReference type="SUPFAM" id="SSF46626">
    <property type="entry name" value="Cytochrome c"/>
    <property type="match status" value="1"/>
</dbReference>
<feature type="domain" description="Cytochrome c" evidence="5">
    <location>
        <begin position="27"/>
        <end position="115"/>
    </location>
</feature>
<dbReference type="GO" id="GO:0046872">
    <property type="term" value="F:metal ion binding"/>
    <property type="evidence" value="ECO:0007669"/>
    <property type="project" value="UniProtKB-KW"/>
</dbReference>
<gene>
    <name evidence="6" type="ORF">SAMN04487911_12063</name>
</gene>
<dbReference type="Proteomes" id="UP000184231">
    <property type="component" value="Unassembled WGS sequence"/>
</dbReference>
<dbReference type="Pfam" id="PF00034">
    <property type="entry name" value="Cytochrom_C"/>
    <property type="match status" value="1"/>
</dbReference>
<dbReference type="PANTHER" id="PTHR35008">
    <property type="entry name" value="BLL4482 PROTEIN-RELATED"/>
    <property type="match status" value="1"/>
</dbReference>
<protein>
    <submittedName>
        <fullName evidence="6">Cytochrome c</fullName>
    </submittedName>
</protein>
<dbReference type="STRING" id="558155.SAMN04487911_12063"/>
<dbReference type="GO" id="GO:0009055">
    <property type="term" value="F:electron transfer activity"/>
    <property type="evidence" value="ECO:0007669"/>
    <property type="project" value="InterPro"/>
</dbReference>
<dbReference type="EMBL" id="FQYX01000020">
    <property type="protein sequence ID" value="SHJ41983.1"/>
    <property type="molecule type" value="Genomic_DNA"/>
</dbReference>
<proteinExistence type="predicted"/>
<evidence type="ECO:0000259" key="5">
    <source>
        <dbReference type="PROSITE" id="PS51007"/>
    </source>
</evidence>
<dbReference type="PANTHER" id="PTHR35008:SF8">
    <property type="entry name" value="ALCOHOL DEHYDROGENASE CYTOCHROME C SUBUNIT"/>
    <property type="match status" value="1"/>
</dbReference>
<evidence type="ECO:0000256" key="3">
    <source>
        <dbReference type="ARBA" id="ARBA00023004"/>
    </source>
</evidence>
<evidence type="ECO:0000313" key="6">
    <source>
        <dbReference type="EMBL" id="SHJ41983.1"/>
    </source>
</evidence>
<evidence type="ECO:0000256" key="4">
    <source>
        <dbReference type="PROSITE-ProRule" id="PRU00433"/>
    </source>
</evidence>
<sequence length="135" mass="15423">MKLFFLTYIPAILFLTIFLFQDKELEESIKRGADIYTDFCVNCHISKGEGVEKTFPPLANSDYLLKKREESIRGIKYGQQGPIVVNGINYNGTMAPMGLEDQEIADVMNYILNSWGNKNKKLVTPEEVSKIEKEH</sequence>
<evidence type="ECO:0000313" key="7">
    <source>
        <dbReference type="Proteomes" id="UP000184231"/>
    </source>
</evidence>
<dbReference type="RefSeq" id="WP_072765057.1">
    <property type="nucleotide sequence ID" value="NZ_FQYX01000020.1"/>
</dbReference>
<accession>A0A1M6J5K4</accession>
<keyword evidence="2 4" id="KW-0479">Metal-binding</keyword>
<dbReference type="AlphaFoldDB" id="A0A1M6J5K4"/>
<dbReference type="GO" id="GO:0020037">
    <property type="term" value="F:heme binding"/>
    <property type="evidence" value="ECO:0007669"/>
    <property type="project" value="InterPro"/>
</dbReference>
<organism evidence="6 7">
    <name type="scientific">Arenibacter nanhaiticus</name>
    <dbReference type="NCBI Taxonomy" id="558155"/>
    <lineage>
        <taxon>Bacteria</taxon>
        <taxon>Pseudomonadati</taxon>
        <taxon>Bacteroidota</taxon>
        <taxon>Flavobacteriia</taxon>
        <taxon>Flavobacteriales</taxon>
        <taxon>Flavobacteriaceae</taxon>
        <taxon>Arenibacter</taxon>
    </lineage>
</organism>
<dbReference type="OrthoDB" id="9811395at2"/>
<keyword evidence="1 4" id="KW-0349">Heme</keyword>
<dbReference type="InterPro" id="IPR036909">
    <property type="entry name" value="Cyt_c-like_dom_sf"/>
</dbReference>
<keyword evidence="7" id="KW-1185">Reference proteome</keyword>
<name>A0A1M6J5K4_9FLAO</name>
<dbReference type="InterPro" id="IPR051459">
    <property type="entry name" value="Cytochrome_c-type_DH"/>
</dbReference>